<dbReference type="AlphaFoldDB" id="A0A0E9XBQ0"/>
<proteinExistence type="predicted"/>
<organism evidence="1">
    <name type="scientific">Anguilla anguilla</name>
    <name type="common">European freshwater eel</name>
    <name type="synonym">Muraena anguilla</name>
    <dbReference type="NCBI Taxonomy" id="7936"/>
    <lineage>
        <taxon>Eukaryota</taxon>
        <taxon>Metazoa</taxon>
        <taxon>Chordata</taxon>
        <taxon>Craniata</taxon>
        <taxon>Vertebrata</taxon>
        <taxon>Euteleostomi</taxon>
        <taxon>Actinopterygii</taxon>
        <taxon>Neopterygii</taxon>
        <taxon>Teleostei</taxon>
        <taxon>Anguilliformes</taxon>
        <taxon>Anguillidae</taxon>
        <taxon>Anguilla</taxon>
    </lineage>
</organism>
<dbReference type="EMBL" id="GBXM01008726">
    <property type="protein sequence ID" value="JAH99851.1"/>
    <property type="molecule type" value="Transcribed_RNA"/>
</dbReference>
<name>A0A0E9XBQ0_ANGAN</name>
<sequence>MSIAKTGPPVFWMIQIHLPNNHLFLKPYFFRS</sequence>
<accession>A0A0E9XBQ0</accession>
<reference evidence="1" key="1">
    <citation type="submission" date="2014-11" db="EMBL/GenBank/DDBJ databases">
        <authorList>
            <person name="Amaro Gonzalez C."/>
        </authorList>
    </citation>
    <scope>NUCLEOTIDE SEQUENCE</scope>
</reference>
<reference evidence="1" key="2">
    <citation type="journal article" date="2015" name="Fish Shellfish Immunol.">
        <title>Early steps in the European eel (Anguilla anguilla)-Vibrio vulnificus interaction in the gills: Role of the RtxA13 toxin.</title>
        <authorList>
            <person name="Callol A."/>
            <person name="Pajuelo D."/>
            <person name="Ebbesson L."/>
            <person name="Teles M."/>
            <person name="MacKenzie S."/>
            <person name="Amaro C."/>
        </authorList>
    </citation>
    <scope>NUCLEOTIDE SEQUENCE</scope>
</reference>
<evidence type="ECO:0000313" key="1">
    <source>
        <dbReference type="EMBL" id="JAH99851.1"/>
    </source>
</evidence>
<protein>
    <submittedName>
        <fullName evidence="1">Uncharacterized protein</fullName>
    </submittedName>
</protein>